<dbReference type="OrthoDB" id="9763014at2"/>
<proteinExistence type="predicted"/>
<dbReference type="InterPro" id="IPR008929">
    <property type="entry name" value="Chondroitin_lyas"/>
</dbReference>
<keyword evidence="3" id="KW-0574">Periplasm</keyword>
<keyword evidence="2" id="KW-0732">Signal</keyword>
<dbReference type="Pfam" id="PF07940">
    <property type="entry name" value="Hepar_II_III_C"/>
    <property type="match status" value="1"/>
</dbReference>
<dbReference type="InterPro" id="IPR012480">
    <property type="entry name" value="Hepar_II_III_C"/>
</dbReference>
<feature type="domain" description="Heparinase II/III-like C-terminal" evidence="5">
    <location>
        <begin position="495"/>
        <end position="661"/>
    </location>
</feature>
<evidence type="ECO:0000313" key="7">
    <source>
        <dbReference type="EMBL" id="AFM27165.1"/>
    </source>
</evidence>
<dbReference type="Gene3D" id="1.50.10.100">
    <property type="entry name" value="Chondroitin AC/alginate lyase"/>
    <property type="match status" value="1"/>
</dbReference>
<dbReference type="SUPFAM" id="SSF48230">
    <property type="entry name" value="Chondroitin AC/alginate lyase"/>
    <property type="match status" value="1"/>
</dbReference>
<evidence type="ECO:0000256" key="2">
    <source>
        <dbReference type="ARBA" id="ARBA00022729"/>
    </source>
</evidence>
<evidence type="ECO:0000259" key="5">
    <source>
        <dbReference type="Pfam" id="PF07940"/>
    </source>
</evidence>
<accession>I4CC74</accession>
<feature type="domain" description="Heparin-sulfate lyase N-terminal" evidence="6">
    <location>
        <begin position="226"/>
        <end position="478"/>
    </location>
</feature>
<dbReference type="STRING" id="706587.Desti_4537"/>
<sequence length="786" mass="87665">MRDPDLPDAHFRRDRILSRTCIDFEIIDSPAKGASSAGAFSVSATGILSFTIEPASTDFSGFDTLSVNLQNTSQDTVLVGLRLFHGTQTLSESVSFSGGREELLPGIPAFLKFPIESFGTYGEATDWKDVRRITFVFCREKQYAGSEPVSIVFRGLEGESRERYSGPRLTSEGLRHLRQDCSIENACDAKVLSLYRQSNPAMWIPPPHRYPKENADQVLRGEIMGFHLGYPVDWASNPEGSLEWAHFLHRHHFLRSLVIGCAETGNPAYSRALENIVKDWIAANPVPIGSNGGASPAWETLSVAWRLREWLWVAGATDAFHGFRPESQELILRSVWEHARSLVDHQGHSNNWIVVESAALALAGLCFPGFRDARSWWKSGIRRLAIEFVRQFFRDGVHFEISPMYHAICFHALLEVREAAQKAGEQLPEIFFDPLERCGEYLAGLCRPDFTWPSLNDSGSMDKDYTALLRKAGDMFSRPDLQWIGTRGTEGRTPESGLRVFPDAGIAVMRSAYEPDAHFAVFRAGPAGASHVHEDVLSLEITAWGRPILVDPGITSYGPEALTEHYRSGPAHNAILPKKGFLRSKAPFETRVRPAGRNLSTEAGKNWRSVTGICRFGESGDRQSTITRTILFIDSTFWLVKDTVRCSLPEDIIVCWQFAPGRLEISGQSLEFRCPEPEERLFKLIPLLGKMSANLRCLTGSLNPPGGWVSTHGGDVPAPSCEYSMQFAAGESSVYWALIPGLGVIQTERNDCNEGDTIRISLLDFRYELRFSRDGRLYCCRVSGYS</sequence>
<dbReference type="AlphaFoldDB" id="I4CC74"/>
<dbReference type="Gene3D" id="2.70.98.70">
    <property type="match status" value="1"/>
</dbReference>
<dbReference type="GO" id="GO:0042597">
    <property type="term" value="C:periplasmic space"/>
    <property type="evidence" value="ECO:0007669"/>
    <property type="project" value="UniProtKB-SubCell"/>
</dbReference>
<name>I4CC74_DESTA</name>
<evidence type="ECO:0000256" key="4">
    <source>
        <dbReference type="ARBA" id="ARBA00023239"/>
    </source>
</evidence>
<dbReference type="KEGG" id="dti:Desti_4537"/>
<dbReference type="PANTHER" id="PTHR39210">
    <property type="entry name" value="HEPARIN-SULFATE LYASE"/>
    <property type="match status" value="1"/>
</dbReference>
<protein>
    <submittedName>
        <fullName evidence="7">Heparinase II/III-like protein</fullName>
    </submittedName>
</protein>
<dbReference type="Pfam" id="PF16889">
    <property type="entry name" value="Hepar_II_III_N"/>
    <property type="match status" value="1"/>
</dbReference>
<dbReference type="GO" id="GO:0016829">
    <property type="term" value="F:lyase activity"/>
    <property type="evidence" value="ECO:0007669"/>
    <property type="project" value="UniProtKB-KW"/>
</dbReference>
<dbReference type="EMBL" id="CP003360">
    <property type="protein sequence ID" value="AFM27165.1"/>
    <property type="molecule type" value="Genomic_DNA"/>
</dbReference>
<reference evidence="8" key="1">
    <citation type="submission" date="2012-06" db="EMBL/GenBank/DDBJ databases">
        <title>Complete sequence of chromosome of Desulfomonile tiedjei DSM 6799.</title>
        <authorList>
            <person name="Lucas S."/>
            <person name="Copeland A."/>
            <person name="Lapidus A."/>
            <person name="Glavina del Rio T."/>
            <person name="Dalin E."/>
            <person name="Tice H."/>
            <person name="Bruce D."/>
            <person name="Goodwin L."/>
            <person name="Pitluck S."/>
            <person name="Peters L."/>
            <person name="Ovchinnikova G."/>
            <person name="Zeytun A."/>
            <person name="Lu M."/>
            <person name="Kyrpides N."/>
            <person name="Mavromatis K."/>
            <person name="Ivanova N."/>
            <person name="Brettin T."/>
            <person name="Detter J.C."/>
            <person name="Han C."/>
            <person name="Larimer F."/>
            <person name="Land M."/>
            <person name="Hauser L."/>
            <person name="Markowitz V."/>
            <person name="Cheng J.-F."/>
            <person name="Hugenholtz P."/>
            <person name="Woyke T."/>
            <person name="Wu D."/>
            <person name="Spring S."/>
            <person name="Schroeder M."/>
            <person name="Brambilla E."/>
            <person name="Klenk H.-P."/>
            <person name="Eisen J.A."/>
        </authorList>
    </citation>
    <scope>NUCLEOTIDE SEQUENCE [LARGE SCALE GENOMIC DNA]</scope>
    <source>
        <strain evidence="8">ATCC 49306 / DSM 6799 / DCB-1</strain>
    </source>
</reference>
<dbReference type="eggNOG" id="COG5360">
    <property type="taxonomic scope" value="Bacteria"/>
</dbReference>
<dbReference type="PANTHER" id="PTHR39210:SF1">
    <property type="entry name" value="HEPARIN-SULFATE LYASE"/>
    <property type="match status" value="1"/>
</dbReference>
<gene>
    <name evidence="7" type="ordered locus">Desti_4537</name>
</gene>
<evidence type="ECO:0000256" key="1">
    <source>
        <dbReference type="ARBA" id="ARBA00004418"/>
    </source>
</evidence>
<dbReference type="Proteomes" id="UP000006055">
    <property type="component" value="Chromosome"/>
</dbReference>
<dbReference type="HOGENOM" id="CLU_356714_0_0_7"/>
<evidence type="ECO:0000313" key="8">
    <source>
        <dbReference type="Proteomes" id="UP000006055"/>
    </source>
</evidence>
<comment type="subcellular location">
    <subcellularLocation>
        <location evidence="1">Periplasm</location>
    </subcellularLocation>
</comment>
<evidence type="ECO:0000259" key="6">
    <source>
        <dbReference type="Pfam" id="PF16889"/>
    </source>
</evidence>
<dbReference type="RefSeq" id="WP_014812279.1">
    <property type="nucleotide sequence ID" value="NC_018025.1"/>
</dbReference>
<evidence type="ECO:0000256" key="3">
    <source>
        <dbReference type="ARBA" id="ARBA00022764"/>
    </source>
</evidence>
<dbReference type="InterPro" id="IPR031680">
    <property type="entry name" value="Hepar_II_III_N"/>
</dbReference>
<organism evidence="7 8">
    <name type="scientific">Desulfomonile tiedjei (strain ATCC 49306 / DSM 6799 / DCB-1)</name>
    <dbReference type="NCBI Taxonomy" id="706587"/>
    <lineage>
        <taxon>Bacteria</taxon>
        <taxon>Pseudomonadati</taxon>
        <taxon>Thermodesulfobacteriota</taxon>
        <taxon>Desulfomonilia</taxon>
        <taxon>Desulfomonilales</taxon>
        <taxon>Desulfomonilaceae</taxon>
        <taxon>Desulfomonile</taxon>
    </lineage>
</organism>
<keyword evidence="8" id="KW-1185">Reference proteome</keyword>
<keyword evidence="4" id="KW-0456">Lyase</keyword>